<keyword evidence="9 15" id="KW-1133">Transmembrane helix</keyword>
<feature type="domain" description="Potassium channel voltage dependent KCNQ C-terminal" evidence="17">
    <location>
        <begin position="435"/>
        <end position="482"/>
    </location>
</feature>
<dbReference type="RefSeq" id="XP_070441060.1">
    <property type="nucleotide sequence ID" value="XM_070584959.1"/>
</dbReference>
<evidence type="ECO:0000256" key="5">
    <source>
        <dbReference type="ARBA" id="ARBA00022692"/>
    </source>
</evidence>
<dbReference type="PANTHER" id="PTHR47735">
    <property type="entry name" value="POTASSIUM VOLTAGE-GATED CHANNEL SUBFAMILY KQT MEMBER 4"/>
    <property type="match status" value="1"/>
</dbReference>
<dbReference type="InterPro" id="IPR005821">
    <property type="entry name" value="Ion_trans_dom"/>
</dbReference>
<evidence type="ECO:0000256" key="14">
    <source>
        <dbReference type="SAM" id="MobiDB-lite"/>
    </source>
</evidence>
<keyword evidence="3" id="KW-1003">Cell membrane</keyword>
<evidence type="ECO:0000256" key="2">
    <source>
        <dbReference type="ARBA" id="ARBA00022448"/>
    </source>
</evidence>
<evidence type="ECO:0000256" key="3">
    <source>
        <dbReference type="ARBA" id="ARBA00022475"/>
    </source>
</evidence>
<feature type="domain" description="Ion transport" evidence="16">
    <location>
        <begin position="124"/>
        <end position="352"/>
    </location>
</feature>
<keyword evidence="18" id="KW-1185">Reference proteome</keyword>
<evidence type="ECO:0000259" key="16">
    <source>
        <dbReference type="Pfam" id="PF00520"/>
    </source>
</evidence>
<feature type="transmembrane region" description="Helical" evidence="15">
    <location>
        <begin position="266"/>
        <end position="284"/>
    </location>
</feature>
<comment type="subcellular location">
    <subcellularLocation>
        <location evidence="1">Cell membrane</location>
        <topology evidence="1">Multi-pass membrane protein</topology>
    </subcellularLocation>
</comment>
<keyword evidence="11 15" id="KW-0472">Membrane</keyword>
<evidence type="ECO:0000313" key="18">
    <source>
        <dbReference type="Proteomes" id="UP001652662"/>
    </source>
</evidence>
<comment type="catalytic activity">
    <reaction evidence="13">
        <text>K(+)(in) = K(+)(out)</text>
        <dbReference type="Rhea" id="RHEA:29463"/>
        <dbReference type="ChEBI" id="CHEBI:29103"/>
    </reaction>
</comment>
<keyword evidence="7" id="KW-0851">Voltage-gated channel</keyword>
<gene>
    <name evidence="19" type="primary">KCNQ5</name>
</gene>
<accession>A0ABM4LKU7</accession>
<evidence type="ECO:0000313" key="19">
    <source>
        <dbReference type="RefSeq" id="XP_070441060.1"/>
    </source>
</evidence>
<feature type="compositionally biased region" description="Polar residues" evidence="14">
    <location>
        <begin position="494"/>
        <end position="505"/>
    </location>
</feature>
<evidence type="ECO:0000256" key="4">
    <source>
        <dbReference type="ARBA" id="ARBA00022538"/>
    </source>
</evidence>
<feature type="domain" description="Potassium channel voltage dependent KCNQ C-terminal" evidence="17">
    <location>
        <begin position="500"/>
        <end position="644"/>
    </location>
</feature>
<dbReference type="SUPFAM" id="SSF81324">
    <property type="entry name" value="Voltage-gated potassium channels"/>
    <property type="match status" value="1"/>
</dbReference>
<feature type="region of interest" description="Disordered" evidence="14">
    <location>
        <begin position="413"/>
        <end position="509"/>
    </location>
</feature>
<organism evidence="18 19">
    <name type="scientific">Equus przewalskii</name>
    <name type="common">Przewalski's horse</name>
    <name type="synonym">Equus caballus przewalskii</name>
    <dbReference type="NCBI Taxonomy" id="9798"/>
    <lineage>
        <taxon>Eukaryota</taxon>
        <taxon>Metazoa</taxon>
        <taxon>Chordata</taxon>
        <taxon>Craniata</taxon>
        <taxon>Vertebrata</taxon>
        <taxon>Euteleostomi</taxon>
        <taxon>Mammalia</taxon>
        <taxon>Eutheria</taxon>
        <taxon>Laurasiatheria</taxon>
        <taxon>Perissodactyla</taxon>
        <taxon>Equidae</taxon>
        <taxon>Equus</taxon>
    </lineage>
</organism>
<dbReference type="Proteomes" id="UP001652662">
    <property type="component" value="Chromosome 19"/>
</dbReference>
<evidence type="ECO:0000256" key="6">
    <source>
        <dbReference type="ARBA" id="ARBA00022826"/>
    </source>
</evidence>
<feature type="transmembrane region" description="Helical" evidence="15">
    <location>
        <begin position="124"/>
        <end position="146"/>
    </location>
</feature>
<dbReference type="Gene3D" id="6.10.140.1910">
    <property type="match status" value="2"/>
</dbReference>
<feature type="transmembrane region" description="Helical" evidence="15">
    <location>
        <begin position="323"/>
        <end position="349"/>
    </location>
</feature>
<feature type="region of interest" description="Disordered" evidence="14">
    <location>
        <begin position="907"/>
        <end position="942"/>
    </location>
</feature>
<dbReference type="PANTHER" id="PTHR47735:SF8">
    <property type="entry name" value="POTASSIUM VOLTAGE-GATED CHANNEL SUBFAMILY KQT MEMBER 5"/>
    <property type="match status" value="1"/>
</dbReference>
<keyword evidence="2" id="KW-0813">Transport</keyword>
<evidence type="ECO:0000256" key="13">
    <source>
        <dbReference type="ARBA" id="ARBA00034430"/>
    </source>
</evidence>
<evidence type="ECO:0000256" key="8">
    <source>
        <dbReference type="ARBA" id="ARBA00022958"/>
    </source>
</evidence>
<dbReference type="InterPro" id="IPR003937">
    <property type="entry name" value="K_chnl_volt-dep_KCNQ"/>
</dbReference>
<reference evidence="19" key="1">
    <citation type="submission" date="2025-08" db="UniProtKB">
        <authorList>
            <consortium name="RefSeq"/>
        </authorList>
    </citation>
    <scope>IDENTIFICATION</scope>
    <source>
        <tissue evidence="19">Blood</tissue>
    </source>
</reference>
<feature type="transmembrane region" description="Helical" evidence="15">
    <location>
        <begin position="198"/>
        <end position="216"/>
    </location>
</feature>
<dbReference type="Pfam" id="PF03520">
    <property type="entry name" value="KCNQ_channel"/>
    <property type="match status" value="2"/>
</dbReference>
<feature type="compositionally biased region" description="Polar residues" evidence="14">
    <location>
        <begin position="912"/>
        <end position="924"/>
    </location>
</feature>
<evidence type="ECO:0000256" key="7">
    <source>
        <dbReference type="ARBA" id="ARBA00022882"/>
    </source>
</evidence>
<proteinExistence type="predicted"/>
<keyword evidence="8" id="KW-0630">Potassium</keyword>
<dbReference type="PRINTS" id="PR01459">
    <property type="entry name" value="KCNQCHANNEL"/>
</dbReference>
<feature type="compositionally biased region" description="Polar residues" evidence="14">
    <location>
        <begin position="419"/>
        <end position="428"/>
    </location>
</feature>
<sequence length="942" mass="103345">MPRRHAGGDEGGAAGLWAQSGAAAAARGGRPGGGMKDVESGRGGVLLSSAAAGGDGLLLLGTRAAALGGGGRRESRRGKQGARMSLLGKPLSYTSGQSCRRNVKYRRVQNYLYNVLERPRGWAFIYHAFVFLLVFGCLILSVFSTIPEHTKLASSCLLILEFVMIVVFGLEFIVRIWSAGCCCRYRGWQGRLRFARKPFCVIDTIVLIASIAVVSAKTQGNIFATSALRSLRFLQILRMVRMDRRGGTWKLLGSVVYAHSKELITAWYIGFLVLIFSSFLVYLVEKDANKEFSTYADALWWGTITLTTIGYGDKTPLTWLGRLLSAGFALLGISFFALPAGILGSGFALKVQEQHRQKHFEKRRNPAANLIQCVWRSYAADEKSVSIATWKPHLKALHTCSPTNQKLSFKERVRMASPRGQSIKSRQASVGDRRSPSTDVTAEGSPTKVQKSWSFNDRTRFRPSLRLKSSQPKPVIDDISGEKLNVPSRDGLQPSGSTRADTTLGTDDAYDEKGCQCDVSVEDLTPPLKTVIRAIRIMKFHVAKRKFKETLRPYDVKDVIEQYSAGHLDMLCRIKSLQTRVDQILGKGQITSDKKSREKMPAEHEPTDDLSMLGRVVKVEKQVQSIESKLDCLLDIYQQVLRKGSASALTLASFQIPPFECEQTSDYQSPVDSKELSSSAQNSGCLSRSASANIPRGLQFILTPNEFSAQTFYALSPTMHSQTTQVPMSQSDGSTVAAASNISSQINVAPKPAAPTTLQIPPPLPAIKHLPRPEALHTHPAGLQQSISDVTTCLAVSKENIQVAQSNLTKDRSLRKSFDMGGETLLSVHPMVPKDLGKSLSVQNLIRSTEELNIQLSGSESSGSRGSQDFYPKWRESKLFITDEELGPEEMETDAFDAVPQPAREAAFASDSLRTGRSRSSQSLCKARESTDALSLPPVKLK</sequence>
<feature type="region of interest" description="Disordered" evidence="14">
    <location>
        <begin position="664"/>
        <end position="687"/>
    </location>
</feature>
<protein>
    <submittedName>
        <fullName evidence="19">Potassium voltage-gated channel subfamily KQT member 5 isoform X10</fullName>
    </submittedName>
</protein>
<dbReference type="GeneID" id="103557257"/>
<evidence type="ECO:0000256" key="12">
    <source>
        <dbReference type="ARBA" id="ARBA00023303"/>
    </source>
</evidence>
<evidence type="ECO:0000256" key="11">
    <source>
        <dbReference type="ARBA" id="ARBA00023136"/>
    </source>
</evidence>
<dbReference type="Pfam" id="PF00520">
    <property type="entry name" value="Ion_trans"/>
    <property type="match status" value="1"/>
</dbReference>
<dbReference type="PRINTS" id="PR00169">
    <property type="entry name" value="KCHANNEL"/>
</dbReference>
<keyword evidence="6" id="KW-0631">Potassium channel</keyword>
<feature type="transmembrane region" description="Helical" evidence="15">
    <location>
        <begin position="152"/>
        <end position="177"/>
    </location>
</feature>
<feature type="compositionally biased region" description="Polar residues" evidence="14">
    <location>
        <begin position="447"/>
        <end position="456"/>
    </location>
</feature>
<name>A0ABM4LKU7_EQUPR</name>
<keyword evidence="12" id="KW-0407">Ion channel</keyword>
<evidence type="ECO:0000259" key="17">
    <source>
        <dbReference type="Pfam" id="PF03520"/>
    </source>
</evidence>
<evidence type="ECO:0000256" key="15">
    <source>
        <dbReference type="SAM" id="Phobius"/>
    </source>
</evidence>
<evidence type="ECO:0000256" key="10">
    <source>
        <dbReference type="ARBA" id="ARBA00023065"/>
    </source>
</evidence>
<keyword evidence="5 15" id="KW-0812">Transmembrane</keyword>
<dbReference type="InterPro" id="IPR013821">
    <property type="entry name" value="K_chnl_volt-dep_KCNQ_C"/>
</dbReference>
<keyword evidence="4" id="KW-0633">Potassium transport</keyword>
<keyword evidence="10" id="KW-0406">Ion transport</keyword>
<evidence type="ECO:0000256" key="1">
    <source>
        <dbReference type="ARBA" id="ARBA00004651"/>
    </source>
</evidence>
<evidence type="ECO:0000256" key="9">
    <source>
        <dbReference type="ARBA" id="ARBA00022989"/>
    </source>
</evidence>
<dbReference type="Gene3D" id="1.10.287.70">
    <property type="match status" value="1"/>
</dbReference>